<evidence type="ECO:0000256" key="1">
    <source>
        <dbReference type="SAM" id="Phobius"/>
    </source>
</evidence>
<dbReference type="AlphaFoldDB" id="A0A7J3XZ83"/>
<organism evidence="2">
    <name type="scientific">Thermogladius calderae</name>
    <dbReference type="NCBI Taxonomy" id="1200300"/>
    <lineage>
        <taxon>Archaea</taxon>
        <taxon>Thermoproteota</taxon>
        <taxon>Thermoprotei</taxon>
        <taxon>Desulfurococcales</taxon>
        <taxon>Desulfurococcaceae</taxon>
        <taxon>Thermogladius</taxon>
    </lineage>
</organism>
<protein>
    <submittedName>
        <fullName evidence="2">Uncharacterized protein</fullName>
    </submittedName>
</protein>
<feature type="transmembrane region" description="Helical" evidence="1">
    <location>
        <begin position="30"/>
        <end position="51"/>
    </location>
</feature>
<dbReference type="EMBL" id="DRYK01000048">
    <property type="protein sequence ID" value="HHP67863.1"/>
    <property type="molecule type" value="Genomic_DNA"/>
</dbReference>
<keyword evidence="1" id="KW-0812">Transmembrane</keyword>
<proteinExistence type="predicted"/>
<name>A0A7J3XZ83_9CREN</name>
<keyword evidence="1" id="KW-0472">Membrane</keyword>
<evidence type="ECO:0000313" key="2">
    <source>
        <dbReference type="EMBL" id="HHP67863.1"/>
    </source>
</evidence>
<feature type="transmembrane region" description="Helical" evidence="1">
    <location>
        <begin position="7"/>
        <end position="24"/>
    </location>
</feature>
<reference evidence="2" key="1">
    <citation type="journal article" date="2020" name="mSystems">
        <title>Genome- and Community-Level Interaction Insights into Carbon Utilization and Element Cycling Functions of Hydrothermarchaeota in Hydrothermal Sediment.</title>
        <authorList>
            <person name="Zhou Z."/>
            <person name="Liu Y."/>
            <person name="Xu W."/>
            <person name="Pan J."/>
            <person name="Luo Z.H."/>
            <person name="Li M."/>
        </authorList>
    </citation>
    <scope>NUCLEOTIDE SEQUENCE [LARGE SCALE GENOMIC DNA]</scope>
    <source>
        <strain evidence="2">SpSt-110</strain>
    </source>
</reference>
<sequence>MRRAYTAIQLALLASMIAAPYMLFRETRGGVLLIFWVAVTLLVGSLAIWYLRRVAGCEEG</sequence>
<comment type="caution">
    <text evidence="2">The sequence shown here is derived from an EMBL/GenBank/DDBJ whole genome shotgun (WGS) entry which is preliminary data.</text>
</comment>
<keyword evidence="1" id="KW-1133">Transmembrane helix</keyword>
<accession>A0A7J3XZ83</accession>
<gene>
    <name evidence="2" type="ORF">ENM60_03625</name>
</gene>